<dbReference type="EMBL" id="VUOB01000038">
    <property type="protein sequence ID" value="KAA2259406.1"/>
    <property type="molecule type" value="Genomic_DNA"/>
</dbReference>
<proteinExistence type="predicted"/>
<feature type="chain" id="PRO_5022758449" evidence="1">
    <location>
        <begin position="23"/>
        <end position="344"/>
    </location>
</feature>
<comment type="caution">
    <text evidence="2">The sequence shown here is derived from an EMBL/GenBank/DDBJ whole genome shotgun (WGS) entry which is preliminary data.</text>
</comment>
<name>A0A5B2X8C7_9PSEU</name>
<evidence type="ECO:0000313" key="2">
    <source>
        <dbReference type="EMBL" id="KAA2259406.1"/>
    </source>
</evidence>
<protein>
    <submittedName>
        <fullName evidence="2">Uncharacterized protein</fullName>
    </submittedName>
</protein>
<keyword evidence="3" id="KW-1185">Reference proteome</keyword>
<dbReference type="AlphaFoldDB" id="A0A5B2X8C7"/>
<dbReference type="OrthoDB" id="3688255at2"/>
<gene>
    <name evidence="2" type="ORF">F0L68_20905</name>
</gene>
<organism evidence="2 3">
    <name type="scientific">Solihabitans fulvus</name>
    <dbReference type="NCBI Taxonomy" id="1892852"/>
    <lineage>
        <taxon>Bacteria</taxon>
        <taxon>Bacillati</taxon>
        <taxon>Actinomycetota</taxon>
        <taxon>Actinomycetes</taxon>
        <taxon>Pseudonocardiales</taxon>
        <taxon>Pseudonocardiaceae</taxon>
        <taxon>Solihabitans</taxon>
    </lineage>
</organism>
<sequence>MRRTLATLIALSALLVAGCSGSTTPGHVLPAAQATPLRAALARIAATDDTRTSVAYDHTSTLVRLAGKDWSIGAGGFASLRGAGAGAIAQYGSILQDKANIRLFDADFAISAGKPPKQLVLVAGGQNDQARQGLSQLGWQEDNGVLRAPGLDKLSEDLGALEFSLAQARVSGSDLVYGGMGSKLDDASPSGPTLADDPTIGGLADCLGDVVAAAIDTPVLHGKLHPTAIAVGVRAPGNNSDTPHILLCASWPDADAANQYTTLLRKALDSASSAVTNQPWRDRLSGVTVHDPTGDRHIVGWDADTPNGRATTVLQMMMNLDLPAFPCEGKAMPPAVRAKLSDYC</sequence>
<accession>A0A5B2X8C7</accession>
<dbReference type="PROSITE" id="PS51257">
    <property type="entry name" value="PROKAR_LIPOPROTEIN"/>
    <property type="match status" value="1"/>
</dbReference>
<keyword evidence="1" id="KW-0732">Signal</keyword>
<reference evidence="2 3" key="1">
    <citation type="submission" date="2019-09" db="EMBL/GenBank/DDBJ databases">
        <title>Goodfellowia gen. nov., a new genus of the Pseudonocardineae related to Actinoalloteichus, containing Goodfellowia coeruleoviolacea gen. nov., comb. nov. gen. nov., comb. nov.</title>
        <authorList>
            <person name="Labeda D."/>
        </authorList>
    </citation>
    <scope>NUCLEOTIDE SEQUENCE [LARGE SCALE GENOMIC DNA]</scope>
    <source>
        <strain evidence="2 3">AN110305</strain>
    </source>
</reference>
<dbReference type="RefSeq" id="WP_149851319.1">
    <property type="nucleotide sequence ID" value="NZ_VUOB01000038.1"/>
</dbReference>
<dbReference type="Proteomes" id="UP000323454">
    <property type="component" value="Unassembled WGS sequence"/>
</dbReference>
<evidence type="ECO:0000256" key="1">
    <source>
        <dbReference type="SAM" id="SignalP"/>
    </source>
</evidence>
<feature type="signal peptide" evidence="1">
    <location>
        <begin position="1"/>
        <end position="22"/>
    </location>
</feature>
<reference evidence="2 3" key="2">
    <citation type="submission" date="2019-09" db="EMBL/GenBank/DDBJ databases">
        <authorList>
            <person name="Jin C."/>
        </authorList>
    </citation>
    <scope>NUCLEOTIDE SEQUENCE [LARGE SCALE GENOMIC DNA]</scope>
    <source>
        <strain evidence="2 3">AN110305</strain>
    </source>
</reference>
<evidence type="ECO:0000313" key="3">
    <source>
        <dbReference type="Proteomes" id="UP000323454"/>
    </source>
</evidence>